<accession>A0A5N6U1E3</accession>
<name>A0A5N6U1E3_ASPAV</name>
<feature type="compositionally biased region" description="Low complexity" evidence="1">
    <location>
        <begin position="1"/>
        <end position="11"/>
    </location>
</feature>
<evidence type="ECO:0000313" key="4">
    <source>
        <dbReference type="Proteomes" id="UP000325780"/>
    </source>
</evidence>
<evidence type="ECO:0000256" key="1">
    <source>
        <dbReference type="SAM" id="MobiDB-lite"/>
    </source>
</evidence>
<evidence type="ECO:0000259" key="2">
    <source>
        <dbReference type="Pfam" id="PF22980"/>
    </source>
</evidence>
<evidence type="ECO:0000313" key="3">
    <source>
        <dbReference type="EMBL" id="KAE8152425.1"/>
    </source>
</evidence>
<feature type="region of interest" description="Disordered" evidence="1">
    <location>
        <begin position="63"/>
        <end position="108"/>
    </location>
</feature>
<reference evidence="3 4" key="1">
    <citation type="submission" date="2019-04" db="EMBL/GenBank/DDBJ databases">
        <title>Friends and foes A comparative genomics study of 23 Aspergillus species from section Flavi.</title>
        <authorList>
            <consortium name="DOE Joint Genome Institute"/>
            <person name="Kjaerbolling I."/>
            <person name="Vesth T."/>
            <person name="Frisvad J.C."/>
            <person name="Nybo J.L."/>
            <person name="Theobald S."/>
            <person name="Kildgaard S."/>
            <person name="Isbrandt T."/>
            <person name="Kuo A."/>
            <person name="Sato A."/>
            <person name="Lyhne E.K."/>
            <person name="Kogle M.E."/>
            <person name="Wiebenga A."/>
            <person name="Kun R.S."/>
            <person name="Lubbers R.J."/>
            <person name="Makela M.R."/>
            <person name="Barry K."/>
            <person name="Chovatia M."/>
            <person name="Clum A."/>
            <person name="Daum C."/>
            <person name="Haridas S."/>
            <person name="He G."/>
            <person name="LaButti K."/>
            <person name="Lipzen A."/>
            <person name="Mondo S."/>
            <person name="Riley R."/>
            <person name="Salamov A."/>
            <person name="Simmons B.A."/>
            <person name="Magnuson J.K."/>
            <person name="Henrissat B."/>
            <person name="Mortensen U.H."/>
            <person name="Larsen T.O."/>
            <person name="Devries R.P."/>
            <person name="Grigoriev I.V."/>
            <person name="Machida M."/>
            <person name="Baker S.E."/>
            <person name="Andersen M.R."/>
        </authorList>
    </citation>
    <scope>NUCLEOTIDE SEQUENCE [LARGE SCALE GENOMIC DNA]</scope>
    <source>
        <strain evidence="3 4">IBT 18842</strain>
    </source>
</reference>
<feature type="compositionally biased region" description="Basic and acidic residues" evidence="1">
    <location>
        <begin position="95"/>
        <end position="108"/>
    </location>
</feature>
<dbReference type="EMBL" id="ML742053">
    <property type="protein sequence ID" value="KAE8152425.1"/>
    <property type="molecule type" value="Genomic_DNA"/>
</dbReference>
<gene>
    <name evidence="3" type="ORF">BDV25DRAFT_137874</name>
</gene>
<proteinExistence type="predicted"/>
<dbReference type="Pfam" id="PF22980">
    <property type="entry name" value="Myb_DNA-bind_8"/>
    <property type="match status" value="1"/>
</dbReference>
<organism evidence="3 4">
    <name type="scientific">Aspergillus avenaceus</name>
    <dbReference type="NCBI Taxonomy" id="36643"/>
    <lineage>
        <taxon>Eukaryota</taxon>
        <taxon>Fungi</taxon>
        <taxon>Dikarya</taxon>
        <taxon>Ascomycota</taxon>
        <taxon>Pezizomycotina</taxon>
        <taxon>Eurotiomycetes</taxon>
        <taxon>Eurotiomycetidae</taxon>
        <taxon>Eurotiales</taxon>
        <taxon>Aspergillaceae</taxon>
        <taxon>Aspergillus</taxon>
        <taxon>Aspergillus subgen. Circumdati</taxon>
    </lineage>
</organism>
<dbReference type="InterPro" id="IPR054505">
    <property type="entry name" value="Myb_DNA-bind_8"/>
</dbReference>
<feature type="region of interest" description="Disordered" evidence="1">
    <location>
        <begin position="1"/>
        <end position="21"/>
    </location>
</feature>
<feature type="domain" description="Myb-like DNA-binding" evidence="2">
    <location>
        <begin position="21"/>
        <end position="68"/>
    </location>
</feature>
<feature type="compositionally biased region" description="Basic residues" evidence="1">
    <location>
        <begin position="77"/>
        <end position="87"/>
    </location>
</feature>
<sequence length="261" mass="28677">MTANTPTPTTTRRSKAMPTDGPTAKFLYAIIKQLDLKSIDWSAVAAQLEISNGHAARMRYSRFRQQMEGTTSTPRGPRPRKNPKKPKGPSCKADLLQERHSPDPQLTVKHEYPVPASFYGPPAYVKTDPHPQEFRRLADIPETSSQTSSHAVSSVATLPTSQAPNAYHPMNLAPAGMTLYNPAHSFSGPVIGFERHPMPNHVWAPVKSGLMEEGEISEVYVKIEDAQDQVMGCGSGEVEYYGLFTPGLNMAVDHMAVDHRG</sequence>
<feature type="compositionally biased region" description="Polar residues" evidence="1">
    <location>
        <begin position="63"/>
        <end position="73"/>
    </location>
</feature>
<dbReference type="OrthoDB" id="3944408at2759"/>
<protein>
    <recommendedName>
        <fullName evidence="2">Myb-like DNA-binding domain-containing protein</fullName>
    </recommendedName>
</protein>
<dbReference type="Proteomes" id="UP000325780">
    <property type="component" value="Unassembled WGS sequence"/>
</dbReference>
<dbReference type="AlphaFoldDB" id="A0A5N6U1E3"/>
<keyword evidence="4" id="KW-1185">Reference proteome</keyword>